<feature type="non-terminal residue" evidence="15">
    <location>
        <position position="242"/>
    </location>
</feature>
<comment type="similarity">
    <text evidence="2">Belongs to the type I cytokine receptor family. Type 4 subfamily.</text>
</comment>
<reference evidence="15 16" key="1">
    <citation type="submission" date="2019-09" db="EMBL/GenBank/DDBJ databases">
        <title>Bird 10,000 Genomes (B10K) Project - Family phase.</title>
        <authorList>
            <person name="Zhang G."/>
        </authorList>
    </citation>
    <scope>NUCLEOTIDE SEQUENCE [LARGE SCALE GENOMIC DNA]</scope>
    <source>
        <strain evidence="15">B10K-CU-031-07</strain>
        <tissue evidence="15">Muscle</tissue>
    </source>
</reference>
<evidence type="ECO:0000313" key="16">
    <source>
        <dbReference type="Proteomes" id="UP000531151"/>
    </source>
</evidence>
<dbReference type="GO" id="GO:0002532">
    <property type="term" value="P:production of molecular mediator involved in inflammatory response"/>
    <property type="evidence" value="ECO:0007669"/>
    <property type="project" value="InterPro"/>
</dbReference>
<feature type="domain" description="Fibronectin type-III" evidence="14">
    <location>
        <begin position="103"/>
        <end position="210"/>
    </location>
</feature>
<evidence type="ECO:0000256" key="11">
    <source>
        <dbReference type="ARBA" id="ARBA00023180"/>
    </source>
</evidence>
<dbReference type="SUPFAM" id="SSF49265">
    <property type="entry name" value="Fibronectin type III"/>
    <property type="match status" value="2"/>
</dbReference>
<keyword evidence="4" id="KW-0597">Phosphoprotein</keyword>
<evidence type="ECO:0000259" key="14">
    <source>
        <dbReference type="PROSITE" id="PS50853"/>
    </source>
</evidence>
<dbReference type="InterPro" id="IPR015319">
    <property type="entry name" value="IL-4_rcpt-alpha_N"/>
</dbReference>
<evidence type="ECO:0000256" key="2">
    <source>
        <dbReference type="ARBA" id="ARBA00008280"/>
    </source>
</evidence>
<evidence type="ECO:0000256" key="6">
    <source>
        <dbReference type="ARBA" id="ARBA00022729"/>
    </source>
</evidence>
<accession>A0A7K4JP02</accession>
<dbReference type="OrthoDB" id="8962741at2759"/>
<proteinExistence type="inferred from homology"/>
<dbReference type="InterPro" id="IPR013783">
    <property type="entry name" value="Ig-like_fold"/>
</dbReference>
<evidence type="ECO:0000256" key="12">
    <source>
        <dbReference type="ARBA" id="ARBA00025115"/>
    </source>
</evidence>
<evidence type="ECO:0000256" key="1">
    <source>
        <dbReference type="ARBA" id="ARBA00004479"/>
    </source>
</evidence>
<dbReference type="PANTHER" id="PTHR23037:SF32">
    <property type="entry name" value="INTERLEUKIN-4 RECEPTOR SUBUNIT ALPHA"/>
    <property type="match status" value="1"/>
</dbReference>
<comment type="subcellular location">
    <subcellularLocation>
        <location evidence="1">Membrane</location>
        <topology evidence="1">Single-pass type I membrane protein</topology>
    </subcellularLocation>
</comment>
<keyword evidence="5 13" id="KW-0812">Transmembrane</keyword>
<name>A0A7K4JP02_GEOCA</name>
<dbReference type="AlphaFoldDB" id="A0A7K4JP02"/>
<evidence type="ECO:0000256" key="10">
    <source>
        <dbReference type="ARBA" id="ARBA00023170"/>
    </source>
</evidence>
<gene>
    <name evidence="15" type="primary">Il4r</name>
    <name evidence="15" type="ORF">GEOCAL_R03114</name>
</gene>
<dbReference type="PROSITE" id="PS50853">
    <property type="entry name" value="FN3"/>
    <property type="match status" value="1"/>
</dbReference>
<keyword evidence="11" id="KW-0325">Glycoprotein</keyword>
<dbReference type="PROSITE" id="PS01355">
    <property type="entry name" value="HEMATOPO_REC_S_F1"/>
    <property type="match status" value="1"/>
</dbReference>
<feature type="non-terminal residue" evidence="15">
    <location>
        <position position="1"/>
    </location>
</feature>
<feature type="transmembrane region" description="Helical" evidence="13">
    <location>
        <begin position="211"/>
        <end position="234"/>
    </location>
</feature>
<evidence type="ECO:0000256" key="5">
    <source>
        <dbReference type="ARBA" id="ARBA00022692"/>
    </source>
</evidence>
<dbReference type="EMBL" id="VWPV01032553">
    <property type="protein sequence ID" value="NWH67038.1"/>
    <property type="molecule type" value="Genomic_DNA"/>
</dbReference>
<dbReference type="GO" id="GO:0004896">
    <property type="term" value="F:cytokine receptor activity"/>
    <property type="evidence" value="ECO:0007669"/>
    <property type="project" value="InterPro"/>
</dbReference>
<dbReference type="Pfam" id="PF00041">
    <property type="entry name" value="fn3"/>
    <property type="match status" value="1"/>
</dbReference>
<keyword evidence="9" id="KW-1015">Disulfide bond</keyword>
<dbReference type="InterPro" id="IPR003961">
    <property type="entry name" value="FN3_dom"/>
</dbReference>
<evidence type="ECO:0000256" key="4">
    <source>
        <dbReference type="ARBA" id="ARBA00022553"/>
    </source>
</evidence>
<organism evidence="15 16">
    <name type="scientific">Geococcyx californianus</name>
    <name type="common">Greater roadrunner</name>
    <name type="synonym">Saurothera californiana</name>
    <dbReference type="NCBI Taxonomy" id="8947"/>
    <lineage>
        <taxon>Eukaryota</taxon>
        <taxon>Metazoa</taxon>
        <taxon>Chordata</taxon>
        <taxon>Craniata</taxon>
        <taxon>Vertebrata</taxon>
        <taxon>Euteleostomi</taxon>
        <taxon>Archelosauria</taxon>
        <taxon>Archosauria</taxon>
        <taxon>Dinosauria</taxon>
        <taxon>Saurischia</taxon>
        <taxon>Theropoda</taxon>
        <taxon>Coelurosauria</taxon>
        <taxon>Aves</taxon>
        <taxon>Neognathae</taxon>
        <taxon>Neoaves</taxon>
        <taxon>Otidimorphae</taxon>
        <taxon>Cuculiformes</taxon>
        <taxon>Neomorphidae</taxon>
        <taxon>Geococcyx</taxon>
    </lineage>
</organism>
<evidence type="ECO:0000256" key="3">
    <source>
        <dbReference type="ARBA" id="ARBA00018975"/>
    </source>
</evidence>
<dbReference type="Pfam" id="PF09238">
    <property type="entry name" value="IL4Ra_N"/>
    <property type="match status" value="1"/>
</dbReference>
<keyword evidence="7 13" id="KW-1133">Transmembrane helix</keyword>
<comment type="function">
    <text evidence="12">Receptor for both interleukin 4 and interleukin 13. Couples to the JAK1/2/3-STAT6 pathway. The IL4 response is involved in promoting Th2 differentiation. The IL4/IL13 responses are involved in regulating IgE production and, chemokine and mucus production at sites of allergic inflammation. In certain cell types, can signal through activation of insulin receptor substrates, IRS1/IRS2.</text>
</comment>
<dbReference type="Proteomes" id="UP000531151">
    <property type="component" value="Unassembled WGS sequence"/>
</dbReference>
<keyword evidence="8 13" id="KW-0472">Membrane</keyword>
<dbReference type="InterPro" id="IPR036116">
    <property type="entry name" value="FN3_sf"/>
</dbReference>
<evidence type="ECO:0000256" key="8">
    <source>
        <dbReference type="ARBA" id="ARBA00023136"/>
    </source>
</evidence>
<dbReference type="PANTHER" id="PTHR23037">
    <property type="entry name" value="CYTOKINE RECEPTOR"/>
    <property type="match status" value="1"/>
</dbReference>
<keyword evidence="6" id="KW-0732">Signal</keyword>
<dbReference type="GO" id="GO:0009897">
    <property type="term" value="C:external side of plasma membrane"/>
    <property type="evidence" value="ECO:0007669"/>
    <property type="project" value="TreeGrafter"/>
</dbReference>
<evidence type="ECO:0000256" key="7">
    <source>
        <dbReference type="ARBA" id="ARBA00022989"/>
    </source>
</evidence>
<sequence>MAAGHIQDFACFTDYDKELVCHWKVPGQTNCSKEFLLYYRSEFISMTNDVCIPENEQDGLRCTCTIHSDFFVSGLTYVLALQHNGTDMWNDSVTPALVVKPRAPKNLTIRKVENGNFNLSWEESYSPLSALSGRPVIYEVKYWRKQHPTEVSVKAINYQTKSFEIAASSLRRGYSYVASVRCNYTDYPAYWSEWSEEVEFHCDYQVTAEDILQMAVPVACILILAVSVICYFCFTKYVSYCS</sequence>
<evidence type="ECO:0000313" key="15">
    <source>
        <dbReference type="EMBL" id="NWH67038.1"/>
    </source>
</evidence>
<dbReference type="Gene3D" id="2.60.40.10">
    <property type="entry name" value="Immunoglobulins"/>
    <property type="match status" value="2"/>
</dbReference>
<evidence type="ECO:0000256" key="9">
    <source>
        <dbReference type="ARBA" id="ARBA00023157"/>
    </source>
</evidence>
<dbReference type="CDD" id="cd00063">
    <property type="entry name" value="FN3"/>
    <property type="match status" value="1"/>
</dbReference>
<evidence type="ECO:0000256" key="13">
    <source>
        <dbReference type="SAM" id="Phobius"/>
    </source>
</evidence>
<protein>
    <recommendedName>
        <fullName evidence="3">Interleukin-4 receptor subunit alpha</fullName>
    </recommendedName>
</protein>
<keyword evidence="16" id="KW-1185">Reference proteome</keyword>
<comment type="caution">
    <text evidence="15">The sequence shown here is derived from an EMBL/GenBank/DDBJ whole genome shotgun (WGS) entry which is preliminary data.</text>
</comment>
<dbReference type="InterPro" id="IPR003531">
    <property type="entry name" value="Hempt_rcpt_S_F1_CS"/>
</dbReference>
<keyword evidence="10" id="KW-0675">Receptor</keyword>